<evidence type="ECO:0000256" key="1">
    <source>
        <dbReference type="ARBA" id="ARBA00005104"/>
    </source>
</evidence>
<organism evidence="5 6">
    <name type="scientific">Nocardioides jishulii</name>
    <dbReference type="NCBI Taxonomy" id="2575440"/>
    <lineage>
        <taxon>Bacteria</taxon>
        <taxon>Bacillati</taxon>
        <taxon>Actinomycetota</taxon>
        <taxon>Actinomycetes</taxon>
        <taxon>Propionibacteriales</taxon>
        <taxon>Nocardioidaceae</taxon>
        <taxon>Nocardioides</taxon>
    </lineage>
</organism>
<dbReference type="InterPro" id="IPR024072">
    <property type="entry name" value="DHFR-like_dom_sf"/>
</dbReference>
<proteinExistence type="predicted"/>
<reference evidence="5 6" key="1">
    <citation type="submission" date="2019-04" db="EMBL/GenBank/DDBJ databases">
        <authorList>
            <person name="Dong K."/>
        </authorList>
    </citation>
    <scope>NUCLEOTIDE SEQUENCE [LARGE SCALE GENOMIC DNA]</scope>
    <source>
        <strain evidence="6">dk3543</strain>
    </source>
</reference>
<feature type="domain" description="Bacterial bifunctional deaminase-reductase C-terminal" evidence="4">
    <location>
        <begin position="37"/>
        <end position="212"/>
    </location>
</feature>
<dbReference type="PANTHER" id="PTHR38011:SF7">
    <property type="entry name" value="2,5-DIAMINO-6-RIBOSYLAMINO-4(3H)-PYRIMIDINONE 5'-PHOSPHATE REDUCTASE"/>
    <property type="match status" value="1"/>
</dbReference>
<protein>
    <submittedName>
        <fullName evidence="5">Pyrimidine reductase family protein</fullName>
    </submittedName>
</protein>
<dbReference type="PANTHER" id="PTHR38011">
    <property type="entry name" value="DIHYDROFOLATE REDUCTASE FAMILY PROTEIN (AFU_ORTHOLOGUE AFUA_8G06820)"/>
    <property type="match status" value="1"/>
</dbReference>
<evidence type="ECO:0000313" key="5">
    <source>
        <dbReference type="EMBL" id="TKI63654.1"/>
    </source>
</evidence>
<comment type="pathway">
    <text evidence="1">Cofactor biosynthesis; riboflavin biosynthesis.</text>
</comment>
<accession>A0A4U2YRT3</accession>
<dbReference type="InterPro" id="IPR050765">
    <property type="entry name" value="Riboflavin_Biosynth_HTPR"/>
</dbReference>
<dbReference type="Gene3D" id="3.40.430.10">
    <property type="entry name" value="Dihydrofolate Reductase, subunit A"/>
    <property type="match status" value="1"/>
</dbReference>
<keyword evidence="2" id="KW-0521">NADP</keyword>
<dbReference type="AlphaFoldDB" id="A0A4U2YRT3"/>
<evidence type="ECO:0000256" key="3">
    <source>
        <dbReference type="ARBA" id="ARBA00023002"/>
    </source>
</evidence>
<dbReference type="OrthoDB" id="5243299at2"/>
<keyword evidence="6" id="KW-1185">Reference proteome</keyword>
<gene>
    <name evidence="5" type="ORF">FC770_00210</name>
</gene>
<name>A0A4U2YRT3_9ACTN</name>
<dbReference type="InterPro" id="IPR002734">
    <property type="entry name" value="RibDG_C"/>
</dbReference>
<dbReference type="GO" id="GO:0009231">
    <property type="term" value="P:riboflavin biosynthetic process"/>
    <property type="evidence" value="ECO:0007669"/>
    <property type="project" value="InterPro"/>
</dbReference>
<sequence>MAVRVLMSNNVAAGPDEIDDQALARAYDAPTAADGLWVRVNMVSSVDGSAQGEDGVTATINNAPDKRVFHALRSYADVVVVGAGTARAENYGPAGKPLVVVSRKGEINERLLEAPRGEVILATVGHAPGLPAAREALGDENVMILGSYAMDFGALRRELGARGWTHVLGEGGPHVLHDLLTVGVVDELCLTIVPRIVGGDHLRIVQGHQPLDVALDPVLLLEEEGTLIGRWLVKG</sequence>
<dbReference type="GO" id="GO:0008703">
    <property type="term" value="F:5-amino-6-(5-phosphoribosylamino)uracil reductase activity"/>
    <property type="evidence" value="ECO:0007669"/>
    <property type="project" value="InterPro"/>
</dbReference>
<dbReference type="Pfam" id="PF01872">
    <property type="entry name" value="RibD_C"/>
    <property type="match status" value="1"/>
</dbReference>
<dbReference type="EMBL" id="SZPY01000001">
    <property type="protein sequence ID" value="TKI63654.1"/>
    <property type="molecule type" value="Genomic_DNA"/>
</dbReference>
<dbReference type="SUPFAM" id="SSF53597">
    <property type="entry name" value="Dihydrofolate reductase-like"/>
    <property type="match status" value="1"/>
</dbReference>
<evidence type="ECO:0000256" key="2">
    <source>
        <dbReference type="ARBA" id="ARBA00022857"/>
    </source>
</evidence>
<dbReference type="Proteomes" id="UP000307808">
    <property type="component" value="Unassembled WGS sequence"/>
</dbReference>
<evidence type="ECO:0000259" key="4">
    <source>
        <dbReference type="Pfam" id="PF01872"/>
    </source>
</evidence>
<evidence type="ECO:0000313" key="6">
    <source>
        <dbReference type="Proteomes" id="UP000307808"/>
    </source>
</evidence>
<comment type="caution">
    <text evidence="5">The sequence shown here is derived from an EMBL/GenBank/DDBJ whole genome shotgun (WGS) entry which is preliminary data.</text>
</comment>
<dbReference type="RefSeq" id="WP_137064119.1">
    <property type="nucleotide sequence ID" value="NZ_CP040748.1"/>
</dbReference>
<keyword evidence="3" id="KW-0560">Oxidoreductase</keyword>